<evidence type="ECO:0000313" key="2">
    <source>
        <dbReference type="Proteomes" id="UP001497700"/>
    </source>
</evidence>
<dbReference type="Proteomes" id="UP001497700">
    <property type="component" value="Unassembled WGS sequence"/>
</dbReference>
<gene>
    <name evidence="1" type="ORF">F4820DRAFT_459535</name>
</gene>
<protein>
    <submittedName>
        <fullName evidence="1">P-loop containing nucleoside triphosphate hydrolase protein</fullName>
    </submittedName>
</protein>
<organism evidence="1 2">
    <name type="scientific">Hypoxylon rubiginosum</name>
    <dbReference type="NCBI Taxonomy" id="110542"/>
    <lineage>
        <taxon>Eukaryota</taxon>
        <taxon>Fungi</taxon>
        <taxon>Dikarya</taxon>
        <taxon>Ascomycota</taxon>
        <taxon>Pezizomycotina</taxon>
        <taxon>Sordariomycetes</taxon>
        <taxon>Xylariomycetidae</taxon>
        <taxon>Xylariales</taxon>
        <taxon>Hypoxylaceae</taxon>
        <taxon>Hypoxylon</taxon>
    </lineage>
</organism>
<accession>A0ACB9YW25</accession>
<proteinExistence type="predicted"/>
<dbReference type="EMBL" id="MU393504">
    <property type="protein sequence ID" value="KAI4863447.1"/>
    <property type="molecule type" value="Genomic_DNA"/>
</dbReference>
<keyword evidence="2" id="KW-1185">Reference proteome</keyword>
<reference evidence="1 2" key="1">
    <citation type="journal article" date="2022" name="New Phytol.">
        <title>Ecological generalism drives hyperdiversity of secondary metabolite gene clusters in xylarialean endophytes.</title>
        <authorList>
            <person name="Franco M.E.E."/>
            <person name="Wisecaver J.H."/>
            <person name="Arnold A.E."/>
            <person name="Ju Y.M."/>
            <person name="Slot J.C."/>
            <person name="Ahrendt S."/>
            <person name="Moore L.P."/>
            <person name="Eastman K.E."/>
            <person name="Scott K."/>
            <person name="Konkel Z."/>
            <person name="Mondo S.J."/>
            <person name="Kuo A."/>
            <person name="Hayes R.D."/>
            <person name="Haridas S."/>
            <person name="Andreopoulos B."/>
            <person name="Riley R."/>
            <person name="LaButti K."/>
            <person name="Pangilinan J."/>
            <person name="Lipzen A."/>
            <person name="Amirebrahimi M."/>
            <person name="Yan J."/>
            <person name="Adam C."/>
            <person name="Keymanesh K."/>
            <person name="Ng V."/>
            <person name="Louie K."/>
            <person name="Northen T."/>
            <person name="Drula E."/>
            <person name="Henrissat B."/>
            <person name="Hsieh H.M."/>
            <person name="Youens-Clark K."/>
            <person name="Lutzoni F."/>
            <person name="Miadlikowska J."/>
            <person name="Eastwood D.C."/>
            <person name="Hamelin R.C."/>
            <person name="Grigoriev I.V."/>
            <person name="U'Ren J.M."/>
        </authorList>
    </citation>
    <scope>NUCLEOTIDE SEQUENCE [LARGE SCALE GENOMIC DNA]</scope>
    <source>
        <strain evidence="1 2">CBS 119005</strain>
    </source>
</reference>
<evidence type="ECO:0000313" key="1">
    <source>
        <dbReference type="EMBL" id="KAI4863447.1"/>
    </source>
</evidence>
<keyword evidence="1" id="KW-0378">Hydrolase</keyword>
<sequence>MDYQSIHGQDISSFDLTSTHRLPTVSAAQALEDLGTDPRRFVSTNIESLDQCLNDVIGDTNSELPRPGGLQKGQVVEIWGPPGSGKTAFGIQLAANTLRQDEKVVWVDGFHPVSPSRLHDLITSAQRSSPVSASVPSVADQAENLLYFQAPTLAHLIGLICKPTANSIPSNTSLIVLDALSSLVNYAYPRSFEARRTPKGPGPGPSARRLQVFQFLISTLQKLAATRDICVVLLSQCASRMQFEHGATLIPAVNANTWEQGIATRLVLFRDWIIKNDTVHGVYFAGIQKLNGKMAPGSISQVFAFGIRKEGLVSVDLGGSQPSLPVSPNSRLKRKLNQTDFEVADSEGEDYGWEDEDELEMPSMPPQWQGSEDILLGQVEDDETRTDEGLEDQSLHPEEAAVHLGSDLSEEDGGGSV</sequence>
<comment type="caution">
    <text evidence="1">The sequence shown here is derived from an EMBL/GenBank/DDBJ whole genome shotgun (WGS) entry which is preliminary data.</text>
</comment>
<name>A0ACB9YW25_9PEZI</name>